<dbReference type="PRINTS" id="PR01023">
    <property type="entry name" value="NAFLGMOTY"/>
</dbReference>
<dbReference type="PROSITE" id="PS51123">
    <property type="entry name" value="OMPA_2"/>
    <property type="match status" value="1"/>
</dbReference>
<evidence type="ECO:0000259" key="7">
    <source>
        <dbReference type="PROSITE" id="PS51123"/>
    </source>
</evidence>
<dbReference type="SUPFAM" id="SSF103088">
    <property type="entry name" value="OmpA-like"/>
    <property type="match status" value="1"/>
</dbReference>
<dbReference type="GO" id="GO:0009279">
    <property type="term" value="C:cell outer membrane"/>
    <property type="evidence" value="ECO:0007669"/>
    <property type="project" value="UniProtKB-SubCell"/>
</dbReference>
<dbReference type="PANTHER" id="PTHR30329:SF21">
    <property type="entry name" value="LIPOPROTEIN YIAD-RELATED"/>
    <property type="match status" value="1"/>
</dbReference>
<evidence type="ECO:0000256" key="2">
    <source>
        <dbReference type="ARBA" id="ARBA00023136"/>
    </source>
</evidence>
<keyword evidence="6" id="KW-0732">Signal</keyword>
<dbReference type="AlphaFoldDB" id="A0AAU8MSE2"/>
<reference evidence="8 10" key="1">
    <citation type="submission" date="2024-02" db="EMBL/GenBank/DDBJ databases">
        <title>Lysobacter Genome Sequencing and Mining.</title>
        <authorList>
            <person name="Bierman J."/>
            <person name="Walker M.C."/>
        </authorList>
    </citation>
    <scope>NUCLEOTIDE SEQUENCE [LARGE SCALE GENOMIC DNA]</scope>
    <source>
        <strain evidence="8 10">PB6250</strain>
    </source>
</reference>
<proteinExistence type="predicted"/>
<dbReference type="InterPro" id="IPR050330">
    <property type="entry name" value="Bact_OuterMem_StrucFunc"/>
</dbReference>
<comment type="subcellular location">
    <subcellularLocation>
        <location evidence="1">Cell outer membrane</location>
    </subcellularLocation>
</comment>
<evidence type="ECO:0000256" key="4">
    <source>
        <dbReference type="PROSITE-ProRule" id="PRU00473"/>
    </source>
</evidence>
<dbReference type="EMBL" id="JBANDL010000002">
    <property type="protein sequence ID" value="MEI2455375.1"/>
    <property type="molecule type" value="Genomic_DNA"/>
</dbReference>
<dbReference type="Proteomes" id="UP001387215">
    <property type="component" value="Unassembled WGS sequence"/>
</dbReference>
<dbReference type="RefSeq" id="WP_064748248.1">
    <property type="nucleotide sequence ID" value="NZ_CP159925.1"/>
</dbReference>
<evidence type="ECO:0000313" key="9">
    <source>
        <dbReference type="EMBL" id="XCO74294.1"/>
    </source>
</evidence>
<protein>
    <submittedName>
        <fullName evidence="9">OmpA family protein</fullName>
    </submittedName>
</protein>
<feature type="compositionally biased region" description="Low complexity" evidence="5">
    <location>
        <begin position="32"/>
        <end position="44"/>
    </location>
</feature>
<dbReference type="Gene3D" id="3.30.1330.60">
    <property type="entry name" value="OmpA-like domain"/>
    <property type="match status" value="1"/>
</dbReference>
<feature type="region of interest" description="Disordered" evidence="5">
    <location>
        <begin position="32"/>
        <end position="58"/>
    </location>
</feature>
<feature type="chain" id="PRO_5043885442" evidence="6">
    <location>
        <begin position="23"/>
        <end position="245"/>
    </location>
</feature>
<dbReference type="PRINTS" id="PR01021">
    <property type="entry name" value="OMPADOMAIN"/>
</dbReference>
<evidence type="ECO:0000256" key="6">
    <source>
        <dbReference type="SAM" id="SignalP"/>
    </source>
</evidence>
<dbReference type="Pfam" id="PF00691">
    <property type="entry name" value="OmpA"/>
    <property type="match status" value="1"/>
</dbReference>
<feature type="domain" description="OmpA-like" evidence="7">
    <location>
        <begin position="127"/>
        <end position="244"/>
    </location>
</feature>
<feature type="signal peptide" evidence="6">
    <location>
        <begin position="1"/>
        <end position="22"/>
    </location>
</feature>
<accession>A0AAU8MSE2</accession>
<evidence type="ECO:0000313" key="10">
    <source>
        <dbReference type="Proteomes" id="UP001387215"/>
    </source>
</evidence>
<reference evidence="9" key="2">
    <citation type="submission" date="2024-06" db="EMBL/GenBank/DDBJ databases">
        <authorList>
            <person name="Li S."/>
        </authorList>
    </citation>
    <scope>NUCLEOTIDE SEQUENCE</scope>
    <source>
        <strain evidence="9">SR10</strain>
    </source>
</reference>
<gene>
    <name evidence="9" type="ORF">ABU614_18215</name>
    <name evidence="8" type="ORF">V2J18_11860</name>
</gene>
<evidence type="ECO:0000256" key="1">
    <source>
        <dbReference type="ARBA" id="ARBA00004442"/>
    </source>
</evidence>
<dbReference type="InterPro" id="IPR006664">
    <property type="entry name" value="OMP_bac"/>
</dbReference>
<keyword evidence="10" id="KW-1185">Reference proteome</keyword>
<name>A0AAU8MSE2_9GAMM</name>
<evidence type="ECO:0000256" key="5">
    <source>
        <dbReference type="SAM" id="MobiDB-lite"/>
    </source>
</evidence>
<organism evidence="9">
    <name type="scientific">Lysobacter firmicutimachus</name>
    <dbReference type="NCBI Taxonomy" id="1792846"/>
    <lineage>
        <taxon>Bacteria</taxon>
        <taxon>Pseudomonadati</taxon>
        <taxon>Pseudomonadota</taxon>
        <taxon>Gammaproteobacteria</taxon>
        <taxon>Lysobacterales</taxon>
        <taxon>Lysobacteraceae</taxon>
        <taxon>Lysobacter</taxon>
    </lineage>
</organism>
<dbReference type="CDD" id="cd07185">
    <property type="entry name" value="OmpA_C-like"/>
    <property type="match status" value="1"/>
</dbReference>
<keyword evidence="3" id="KW-0998">Cell outer membrane</keyword>
<keyword evidence="2 4" id="KW-0472">Membrane</keyword>
<dbReference type="PANTHER" id="PTHR30329">
    <property type="entry name" value="STATOR ELEMENT OF FLAGELLAR MOTOR COMPLEX"/>
    <property type="match status" value="1"/>
</dbReference>
<evidence type="ECO:0000256" key="3">
    <source>
        <dbReference type="ARBA" id="ARBA00023237"/>
    </source>
</evidence>
<dbReference type="PROSITE" id="PS51257">
    <property type="entry name" value="PROKAR_LIPOPROTEIN"/>
    <property type="match status" value="1"/>
</dbReference>
<dbReference type="EMBL" id="CP159925">
    <property type="protein sequence ID" value="XCO74294.1"/>
    <property type="molecule type" value="Genomic_DNA"/>
</dbReference>
<dbReference type="InterPro" id="IPR036737">
    <property type="entry name" value="OmpA-like_sf"/>
</dbReference>
<evidence type="ECO:0000313" key="8">
    <source>
        <dbReference type="EMBL" id="MEI2455375.1"/>
    </source>
</evidence>
<dbReference type="Pfam" id="PF13488">
    <property type="entry name" value="Gly-zipper_Omp"/>
    <property type="match status" value="1"/>
</dbReference>
<dbReference type="InterPro" id="IPR006665">
    <property type="entry name" value="OmpA-like"/>
</dbReference>
<dbReference type="InterPro" id="IPR039567">
    <property type="entry name" value="Gly-zipper"/>
</dbReference>
<sequence>MKTQIKLALAAATMTAMLAGCATGGGGYYGGQPQQPYPNQSYPNQNPPPQQQGGMSKTQKGALIGALAGVAAGLLSGDDATERRQRALIGAGVGGLAGGAIGNYQDRQERALRERMAGTGVDVVRNGDNITLNMPSNITFAFNSANLDPQFYPVLDNVAGTLTEYNQTIVEVAGHTDSIGTDAVNQRLSEQRAASVGNYLMSKGLMRDRFILTGAGKTRPIASNDTEAGRAQNRRVEITLVPVRS</sequence>